<evidence type="ECO:0000256" key="6">
    <source>
        <dbReference type="ARBA" id="ARBA00023002"/>
    </source>
</evidence>
<feature type="compositionally biased region" description="Low complexity" evidence="10">
    <location>
        <begin position="416"/>
        <end position="427"/>
    </location>
</feature>
<dbReference type="OrthoDB" id="10262250at2759"/>
<dbReference type="GO" id="GO:0017150">
    <property type="term" value="F:tRNA dihydrouridine synthase activity"/>
    <property type="evidence" value="ECO:0007669"/>
    <property type="project" value="InterPro"/>
</dbReference>
<evidence type="ECO:0000256" key="9">
    <source>
        <dbReference type="ARBA" id="ARBA00049447"/>
    </source>
</evidence>
<dbReference type="InterPro" id="IPR035587">
    <property type="entry name" value="DUS-like_FMN-bd"/>
</dbReference>
<organism evidence="12 13">
    <name type="scientific">Ascobolus immersus RN42</name>
    <dbReference type="NCBI Taxonomy" id="1160509"/>
    <lineage>
        <taxon>Eukaryota</taxon>
        <taxon>Fungi</taxon>
        <taxon>Dikarya</taxon>
        <taxon>Ascomycota</taxon>
        <taxon>Pezizomycotina</taxon>
        <taxon>Pezizomycetes</taxon>
        <taxon>Pezizales</taxon>
        <taxon>Ascobolaceae</taxon>
        <taxon>Ascobolus</taxon>
    </lineage>
</organism>
<comment type="function">
    <text evidence="7">Catalyzes the synthesis of dihydrouridine, a modified base found in the D-loop of most tRNAs. Specifically modifies U47 in cytoplasmic tRNAs. Catalyzes the synthesis of dihydrouridine in some mRNAs, thereby affecting their translation.</text>
</comment>
<proteinExistence type="predicted"/>
<name>A0A3N4ILC4_ASCIM</name>
<protein>
    <submittedName>
        <fullName evidence="12">FMN-linked oxidoreductase</fullName>
    </submittedName>
</protein>
<comment type="catalytic activity">
    <reaction evidence="8">
        <text>a 5,6-dihydrouridine in mRNA + NAD(+) = a uridine in mRNA + NADH + H(+)</text>
        <dbReference type="Rhea" id="RHEA:69851"/>
        <dbReference type="Rhea" id="RHEA-COMP:14658"/>
        <dbReference type="Rhea" id="RHEA-COMP:17789"/>
        <dbReference type="ChEBI" id="CHEBI:15378"/>
        <dbReference type="ChEBI" id="CHEBI:57540"/>
        <dbReference type="ChEBI" id="CHEBI:57945"/>
        <dbReference type="ChEBI" id="CHEBI:65315"/>
        <dbReference type="ChEBI" id="CHEBI:74443"/>
    </reaction>
    <physiologicalReaction direction="right-to-left" evidence="8">
        <dbReference type="Rhea" id="RHEA:69853"/>
    </physiologicalReaction>
</comment>
<comment type="cofactor">
    <cofactor evidence="1">
        <name>FMN</name>
        <dbReference type="ChEBI" id="CHEBI:58210"/>
    </cofactor>
</comment>
<dbReference type="Gene3D" id="3.20.20.70">
    <property type="entry name" value="Aldolase class I"/>
    <property type="match status" value="1"/>
</dbReference>
<evidence type="ECO:0000256" key="8">
    <source>
        <dbReference type="ARBA" id="ARBA00048342"/>
    </source>
</evidence>
<evidence type="ECO:0000256" key="4">
    <source>
        <dbReference type="ARBA" id="ARBA00022664"/>
    </source>
</evidence>
<reference evidence="12 13" key="1">
    <citation type="journal article" date="2018" name="Nat. Ecol. Evol.">
        <title>Pezizomycetes genomes reveal the molecular basis of ectomycorrhizal truffle lifestyle.</title>
        <authorList>
            <person name="Murat C."/>
            <person name="Payen T."/>
            <person name="Noel B."/>
            <person name="Kuo A."/>
            <person name="Morin E."/>
            <person name="Chen J."/>
            <person name="Kohler A."/>
            <person name="Krizsan K."/>
            <person name="Balestrini R."/>
            <person name="Da Silva C."/>
            <person name="Montanini B."/>
            <person name="Hainaut M."/>
            <person name="Levati E."/>
            <person name="Barry K.W."/>
            <person name="Belfiori B."/>
            <person name="Cichocki N."/>
            <person name="Clum A."/>
            <person name="Dockter R.B."/>
            <person name="Fauchery L."/>
            <person name="Guy J."/>
            <person name="Iotti M."/>
            <person name="Le Tacon F."/>
            <person name="Lindquist E.A."/>
            <person name="Lipzen A."/>
            <person name="Malagnac F."/>
            <person name="Mello A."/>
            <person name="Molinier V."/>
            <person name="Miyauchi S."/>
            <person name="Poulain J."/>
            <person name="Riccioni C."/>
            <person name="Rubini A."/>
            <person name="Sitrit Y."/>
            <person name="Splivallo R."/>
            <person name="Traeger S."/>
            <person name="Wang M."/>
            <person name="Zifcakova L."/>
            <person name="Wipf D."/>
            <person name="Zambonelli A."/>
            <person name="Paolocci F."/>
            <person name="Nowrousian M."/>
            <person name="Ottonello S."/>
            <person name="Baldrian P."/>
            <person name="Spatafora J.W."/>
            <person name="Henrissat B."/>
            <person name="Nagy L.G."/>
            <person name="Aury J.M."/>
            <person name="Wincker P."/>
            <person name="Grigoriev I.V."/>
            <person name="Bonfante P."/>
            <person name="Martin F.M."/>
        </authorList>
    </citation>
    <scope>NUCLEOTIDE SEQUENCE [LARGE SCALE GENOMIC DNA]</scope>
    <source>
        <strain evidence="12 13">RN42</strain>
    </source>
</reference>
<feature type="region of interest" description="Disordered" evidence="10">
    <location>
        <begin position="358"/>
        <end position="481"/>
    </location>
</feature>
<dbReference type="PANTHER" id="PTHR45936:SF1">
    <property type="entry name" value="TRNA-DIHYDROURIDINE(20) SYNTHASE [NAD(P)+]-LIKE"/>
    <property type="match status" value="1"/>
</dbReference>
<keyword evidence="6" id="KW-0560">Oxidoreductase</keyword>
<keyword evidence="5" id="KW-0819">tRNA processing</keyword>
<dbReference type="SUPFAM" id="SSF51395">
    <property type="entry name" value="FMN-linked oxidoreductases"/>
    <property type="match status" value="1"/>
</dbReference>
<dbReference type="Pfam" id="PF01207">
    <property type="entry name" value="Dus"/>
    <property type="match status" value="1"/>
</dbReference>
<evidence type="ECO:0000256" key="2">
    <source>
        <dbReference type="ARBA" id="ARBA00022630"/>
    </source>
</evidence>
<dbReference type="EMBL" id="ML119648">
    <property type="protein sequence ID" value="RPA86933.1"/>
    <property type="molecule type" value="Genomic_DNA"/>
</dbReference>
<keyword evidence="3" id="KW-0288">FMN</keyword>
<dbReference type="AlphaFoldDB" id="A0A3N4ILC4"/>
<evidence type="ECO:0000259" key="11">
    <source>
        <dbReference type="Pfam" id="PF01207"/>
    </source>
</evidence>
<keyword evidence="13" id="KW-1185">Reference proteome</keyword>
<dbReference type="InterPro" id="IPR018517">
    <property type="entry name" value="tRNA_hU_synthase_CS"/>
</dbReference>
<evidence type="ECO:0000256" key="3">
    <source>
        <dbReference type="ARBA" id="ARBA00022643"/>
    </source>
</evidence>
<evidence type="ECO:0000256" key="7">
    <source>
        <dbReference type="ARBA" id="ARBA00045934"/>
    </source>
</evidence>
<dbReference type="GO" id="GO:0005737">
    <property type="term" value="C:cytoplasm"/>
    <property type="evidence" value="ECO:0007669"/>
    <property type="project" value="TreeGrafter"/>
</dbReference>
<accession>A0A3N4ILC4</accession>
<comment type="catalytic activity">
    <reaction evidence="9">
        <text>a 5,6-dihydrouridine in mRNA + NADP(+) = a uridine in mRNA + NADPH + H(+)</text>
        <dbReference type="Rhea" id="RHEA:69855"/>
        <dbReference type="Rhea" id="RHEA-COMP:14658"/>
        <dbReference type="Rhea" id="RHEA-COMP:17789"/>
        <dbReference type="ChEBI" id="CHEBI:15378"/>
        <dbReference type="ChEBI" id="CHEBI:57783"/>
        <dbReference type="ChEBI" id="CHEBI:58349"/>
        <dbReference type="ChEBI" id="CHEBI:65315"/>
        <dbReference type="ChEBI" id="CHEBI:74443"/>
    </reaction>
    <physiologicalReaction direction="right-to-left" evidence="9">
        <dbReference type="Rhea" id="RHEA:69857"/>
    </physiologicalReaction>
</comment>
<sequence length="481" mass="51500">MVPRAPFNTPNSCVLAPMVRSGELPTRLVSLAYGADLVWGPEVVDRAIIGTKRIWNEKIGCVDFIKPHKRQADGQSVVEGAPPDDASTDVGDLGKLIFRTKPSVEKGKVIFQLGTANPELAVEAAKIVAGDVAGIDLNSGCPKHFSVHSGMGAALLRTPDLLTEILRQLVTQVGSPFNIPISVKIRLLEDTEKTLELVRRLTQTGISHLTIHCRTTPMRPRERAIRNDLAAIAQICHDAGITCFANGDVASRTHSDELCKEYGVDGCMIATSAESNPSVFSTEGPKGWEEVADLYTKTALEVRNHSSNTKFMLARIVPGKQSIYQSLCQSKGYEALCKVLGVEWDGYEDVVVTAKGVKRKGAAAAEDSKAKEASANANGNGKKGQQQKQGKRPQALGSPGSKISPQKKRRVDGDARGSSPGRSGSPSKEVRAKSPARAALPVKEARAKSPTRRSVSPSRKVDEKKVLDLPSESAASTLTTA</sequence>
<dbReference type="GO" id="GO:0050660">
    <property type="term" value="F:flavin adenine dinucleotide binding"/>
    <property type="evidence" value="ECO:0007669"/>
    <property type="project" value="InterPro"/>
</dbReference>
<dbReference type="InterPro" id="IPR013785">
    <property type="entry name" value="Aldolase_TIM"/>
</dbReference>
<gene>
    <name evidence="12" type="ORF">BJ508DRAFT_411082</name>
</gene>
<dbReference type="STRING" id="1160509.A0A3N4ILC4"/>
<evidence type="ECO:0000256" key="1">
    <source>
        <dbReference type="ARBA" id="ARBA00001917"/>
    </source>
</evidence>
<evidence type="ECO:0000313" key="13">
    <source>
        <dbReference type="Proteomes" id="UP000275078"/>
    </source>
</evidence>
<evidence type="ECO:0000256" key="10">
    <source>
        <dbReference type="SAM" id="MobiDB-lite"/>
    </source>
</evidence>
<evidence type="ECO:0000256" key="5">
    <source>
        <dbReference type="ARBA" id="ARBA00022694"/>
    </source>
</evidence>
<keyword evidence="4" id="KW-0507">mRNA processing</keyword>
<dbReference type="GO" id="GO:0006397">
    <property type="term" value="P:mRNA processing"/>
    <property type="evidence" value="ECO:0007669"/>
    <property type="project" value="UniProtKB-KW"/>
</dbReference>
<dbReference type="PANTHER" id="PTHR45936">
    <property type="entry name" value="TRNA-DIHYDROURIDINE(20) SYNTHASE [NAD(P)+]-LIKE"/>
    <property type="match status" value="1"/>
</dbReference>
<keyword evidence="2" id="KW-0285">Flavoprotein</keyword>
<feature type="compositionally biased region" description="Low complexity" evidence="10">
    <location>
        <begin position="373"/>
        <end position="388"/>
    </location>
</feature>
<dbReference type="CDD" id="cd02801">
    <property type="entry name" value="DUS_like_FMN"/>
    <property type="match status" value="1"/>
</dbReference>
<dbReference type="Proteomes" id="UP000275078">
    <property type="component" value="Unassembled WGS sequence"/>
</dbReference>
<evidence type="ECO:0000313" key="12">
    <source>
        <dbReference type="EMBL" id="RPA86933.1"/>
    </source>
</evidence>
<feature type="domain" description="DUS-like FMN-binding" evidence="11">
    <location>
        <begin position="105"/>
        <end position="322"/>
    </location>
</feature>
<dbReference type="InterPro" id="IPR052582">
    <property type="entry name" value="tRNA-DUS-like"/>
</dbReference>
<dbReference type="PROSITE" id="PS01136">
    <property type="entry name" value="UPF0034"/>
    <property type="match status" value="1"/>
</dbReference>